<name>A0A8J6TBD8_9BACT</name>
<reference evidence="2 3" key="1">
    <citation type="submission" date="2020-08" db="EMBL/GenBank/DDBJ databases">
        <title>Bridging the membrane lipid divide: bacteria of the FCB group superphylum have the potential to synthesize archaeal ether lipids.</title>
        <authorList>
            <person name="Villanueva L."/>
            <person name="Von Meijenfeldt F.A.B."/>
            <person name="Westbye A.B."/>
            <person name="Yadav S."/>
            <person name="Hopmans E.C."/>
            <person name="Dutilh B.E."/>
            <person name="Sinninghe Damste J.S."/>
        </authorList>
    </citation>
    <scope>NUCLEOTIDE SEQUENCE [LARGE SCALE GENOMIC DNA]</scope>
    <source>
        <strain evidence="2">NIOZ-UU47</strain>
    </source>
</reference>
<dbReference type="EMBL" id="JACNJZ010000054">
    <property type="protein sequence ID" value="MBC8316776.1"/>
    <property type="molecule type" value="Genomic_DNA"/>
</dbReference>
<feature type="domain" description="PAS" evidence="1">
    <location>
        <begin position="45"/>
        <end position="88"/>
    </location>
</feature>
<dbReference type="CDD" id="cd00130">
    <property type="entry name" value="PAS"/>
    <property type="match status" value="1"/>
</dbReference>
<dbReference type="SUPFAM" id="SSF55785">
    <property type="entry name" value="PYP-like sensor domain (PAS domain)"/>
    <property type="match status" value="1"/>
</dbReference>
<organism evidence="2 3">
    <name type="scientific">Candidatus Desulfobia pelagia</name>
    <dbReference type="NCBI Taxonomy" id="2841692"/>
    <lineage>
        <taxon>Bacteria</taxon>
        <taxon>Pseudomonadati</taxon>
        <taxon>Thermodesulfobacteriota</taxon>
        <taxon>Desulfobulbia</taxon>
        <taxon>Desulfobulbales</taxon>
        <taxon>Desulfobulbaceae</taxon>
        <taxon>Candidatus Desulfobia</taxon>
    </lineage>
</organism>
<dbReference type="Proteomes" id="UP000614424">
    <property type="component" value="Unassembled WGS sequence"/>
</dbReference>
<accession>A0A8J6TBD8</accession>
<dbReference type="InterPro" id="IPR000014">
    <property type="entry name" value="PAS"/>
</dbReference>
<sequence>MYETLSQPRMLRDVSHFFLSDRPGGLLSGCVPGKEYSTAENLCISPVGIVIVDRSRIMRFANPVAEHMLGLKDEDIGQLFNFYIAVDEVSEVSIVRENRKPGIASMQIGQTEWRDECVYFAVIRDVTRSWRKKETER</sequence>
<evidence type="ECO:0000313" key="2">
    <source>
        <dbReference type="EMBL" id="MBC8316776.1"/>
    </source>
</evidence>
<dbReference type="InterPro" id="IPR035965">
    <property type="entry name" value="PAS-like_dom_sf"/>
</dbReference>
<feature type="non-terminal residue" evidence="2">
    <location>
        <position position="137"/>
    </location>
</feature>
<dbReference type="Pfam" id="PF13188">
    <property type="entry name" value="PAS_8"/>
    <property type="match status" value="1"/>
</dbReference>
<protein>
    <submittedName>
        <fullName evidence="2">PAS domain-containing protein</fullName>
    </submittedName>
</protein>
<proteinExistence type="predicted"/>
<dbReference type="Gene3D" id="3.30.450.20">
    <property type="entry name" value="PAS domain"/>
    <property type="match status" value="1"/>
</dbReference>
<dbReference type="AlphaFoldDB" id="A0A8J6TBD8"/>
<evidence type="ECO:0000313" key="3">
    <source>
        <dbReference type="Proteomes" id="UP000614424"/>
    </source>
</evidence>
<evidence type="ECO:0000259" key="1">
    <source>
        <dbReference type="Pfam" id="PF13188"/>
    </source>
</evidence>
<comment type="caution">
    <text evidence="2">The sequence shown here is derived from an EMBL/GenBank/DDBJ whole genome shotgun (WGS) entry which is preliminary data.</text>
</comment>
<gene>
    <name evidence="2" type="ORF">H8E41_02655</name>
</gene>